<keyword evidence="4" id="KW-1185">Reference proteome</keyword>
<dbReference type="Gene3D" id="3.30.2400.10">
    <property type="entry name" value="Major capsid protein gp5"/>
    <property type="match status" value="1"/>
</dbReference>
<dbReference type="PATRIC" id="fig|361041.3.peg.3845"/>
<dbReference type="Pfam" id="PF05065">
    <property type="entry name" value="Phage_capsid"/>
    <property type="match status" value="1"/>
</dbReference>
<gene>
    <name evidence="3" type="ORF">VW35_02305</name>
</gene>
<dbReference type="RefSeq" id="WP_046141371.1">
    <property type="nucleotide sequence ID" value="NZ_LAJG01000005.1"/>
</dbReference>
<dbReference type="AlphaFoldDB" id="A0A0F5LFC1"/>
<dbReference type="EMBL" id="LAJG01000005">
    <property type="protein sequence ID" value="KKB81023.1"/>
    <property type="molecule type" value="Genomic_DNA"/>
</dbReference>
<comment type="caution">
    <text evidence="3">The sequence shown here is derived from an EMBL/GenBank/DDBJ whole genome shotgun (WGS) entry which is preliminary data.</text>
</comment>
<dbReference type="InterPro" id="IPR024455">
    <property type="entry name" value="Phage_capsid"/>
</dbReference>
<dbReference type="InterPro" id="IPR054612">
    <property type="entry name" value="Phage_capsid-like_C"/>
</dbReference>
<dbReference type="STRING" id="361041.VW35_02305"/>
<dbReference type="Gene3D" id="3.30.2320.10">
    <property type="entry name" value="hypothetical protein PF0899 domain"/>
    <property type="match status" value="1"/>
</dbReference>
<name>A0A0F5LFC1_9HYPH</name>
<evidence type="ECO:0000313" key="4">
    <source>
        <dbReference type="Proteomes" id="UP000033514"/>
    </source>
</evidence>
<accession>A0A0F5LFC1</accession>
<proteinExistence type="predicted"/>
<organism evidence="3 4">
    <name type="scientific">Devosia soli</name>
    <dbReference type="NCBI Taxonomy" id="361041"/>
    <lineage>
        <taxon>Bacteria</taxon>
        <taxon>Pseudomonadati</taxon>
        <taxon>Pseudomonadota</taxon>
        <taxon>Alphaproteobacteria</taxon>
        <taxon>Hyphomicrobiales</taxon>
        <taxon>Devosiaceae</taxon>
        <taxon>Devosia</taxon>
    </lineage>
</organism>
<sequence>MKHFTTPAMFAGSTALAMPRAVTGMRLRADASDPKAVIAELKSAFEEFKRSNDEKLNSKADVVLDEKVARIDAAVGNFQTVVDDLNAKIAAARVGNGVIGDLPADPEYVNAFKAHMRKGDNAGAEVNAAMTKGTDADGGYLAPVEWDRSITGKLKLVSPIRAHARVISTTVAGFKRLYTDRAVGSGWVGETASRPATSTPQFGSLDFPLGEIYANPAISQQMLDDAAIDLEAWLGDEVDTEFARQEGIAFLSGNGVNKPHGILTYVEGAANAARHPWGAIPVVNSGAAAALTADGFIDLFYSLPSEFRANAKLFTARGSQAAMRKLKDGQNNYLWQPSFQAGQPATLAGEQIVDIPDMPAVAAGNIAALYGDMYQTYMVVDRVGIRVLRDPFTNKPFVHFYTTKRVGGGVDNPETMRALKVAANS</sequence>
<dbReference type="OrthoDB" id="9786516at2"/>
<dbReference type="Proteomes" id="UP000033514">
    <property type="component" value="Unassembled WGS sequence"/>
</dbReference>
<feature type="domain" description="Phage capsid-like C-terminal" evidence="2">
    <location>
        <begin position="138"/>
        <end position="420"/>
    </location>
</feature>
<dbReference type="SUPFAM" id="SSF56563">
    <property type="entry name" value="Major capsid protein gp5"/>
    <property type="match status" value="1"/>
</dbReference>
<dbReference type="NCBIfam" id="TIGR01554">
    <property type="entry name" value="major_cap_HK97"/>
    <property type="match status" value="1"/>
</dbReference>
<comment type="subcellular location">
    <subcellularLocation>
        <location evidence="1">Virion</location>
    </subcellularLocation>
</comment>
<evidence type="ECO:0000259" key="2">
    <source>
        <dbReference type="Pfam" id="PF05065"/>
    </source>
</evidence>
<evidence type="ECO:0000313" key="3">
    <source>
        <dbReference type="EMBL" id="KKB81023.1"/>
    </source>
</evidence>
<evidence type="ECO:0000256" key="1">
    <source>
        <dbReference type="ARBA" id="ARBA00004328"/>
    </source>
</evidence>
<reference evidence="3 4" key="1">
    <citation type="submission" date="2015-03" db="EMBL/GenBank/DDBJ databases">
        <authorList>
            <person name="Hassan Y.I."/>
            <person name="Lepp D."/>
            <person name="Zhou T."/>
        </authorList>
    </citation>
    <scope>NUCLEOTIDE SEQUENCE [LARGE SCALE GENOMIC DNA]</scope>
    <source>
        <strain evidence="3 4">GH2-10</strain>
    </source>
</reference>
<protein>
    <submittedName>
        <fullName evidence="3">Capsid protein</fullName>
    </submittedName>
</protein>